<protein>
    <submittedName>
        <fullName evidence="1">Adenine-specific DNA methylase</fullName>
    </submittedName>
</protein>
<dbReference type="GO" id="GO:0032259">
    <property type="term" value="P:methylation"/>
    <property type="evidence" value="ECO:0007669"/>
    <property type="project" value="UniProtKB-KW"/>
</dbReference>
<dbReference type="RefSeq" id="WP_209457369.1">
    <property type="nucleotide sequence ID" value="NZ_BAAACS010000016.1"/>
</dbReference>
<accession>A0ABS4EDH1</accession>
<keyword evidence="2" id="KW-1185">Reference proteome</keyword>
<dbReference type="InterPro" id="IPR024211">
    <property type="entry name" value="DUF3841"/>
</dbReference>
<dbReference type="Proteomes" id="UP000767291">
    <property type="component" value="Unassembled WGS sequence"/>
</dbReference>
<evidence type="ECO:0000313" key="2">
    <source>
        <dbReference type="Proteomes" id="UP000767291"/>
    </source>
</evidence>
<keyword evidence="1" id="KW-0489">Methyltransferase</keyword>
<reference evidence="1 2" key="1">
    <citation type="submission" date="2021-03" db="EMBL/GenBank/DDBJ databases">
        <title>Genomic Encyclopedia of Type Strains, Phase IV (KMG-IV): sequencing the most valuable type-strain genomes for metagenomic binning, comparative biology and taxonomic classification.</title>
        <authorList>
            <person name="Goeker M."/>
        </authorList>
    </citation>
    <scope>NUCLEOTIDE SEQUENCE [LARGE SCALE GENOMIC DNA]</scope>
    <source>
        <strain evidence="1 2">DSM 1289</strain>
    </source>
</reference>
<proteinExistence type="predicted"/>
<sequence>MSKKVKVWTKQHKDILKDLNDNGRYIVKKEYIENKMEDHSDLYFSSYNWFRNRAKEIVPVPDDVEFPIWVSVTEESKIPNSEGNVLLEIEVDEDLLITMDLDKWGYIVNYMYIPKNKEDEENHAKILKSYGIDDTRGYMSNFYPNIKNKIVKSWERLFDDSIILSNARVGTLWEIKKEWITKISK</sequence>
<comment type="caution">
    <text evidence="1">The sequence shown here is derived from an EMBL/GenBank/DDBJ whole genome shotgun (WGS) entry which is preliminary data.</text>
</comment>
<keyword evidence="1" id="KW-0808">Transferase</keyword>
<evidence type="ECO:0000313" key="1">
    <source>
        <dbReference type="EMBL" id="MBP1855986.1"/>
    </source>
</evidence>
<dbReference type="EMBL" id="JAGGJX010000006">
    <property type="protein sequence ID" value="MBP1855986.1"/>
    <property type="molecule type" value="Genomic_DNA"/>
</dbReference>
<gene>
    <name evidence="1" type="ORF">J2Z43_002388</name>
</gene>
<name>A0ABS4EDH1_9FIRM</name>
<dbReference type="Pfam" id="PF12952">
    <property type="entry name" value="DUF3841"/>
    <property type="match status" value="1"/>
</dbReference>
<organism evidence="1 2">
    <name type="scientific">Metaclostridioides mangenotii</name>
    <dbReference type="NCBI Taxonomy" id="1540"/>
    <lineage>
        <taxon>Bacteria</taxon>
        <taxon>Bacillati</taxon>
        <taxon>Bacillota</taxon>
        <taxon>Clostridia</taxon>
        <taxon>Peptostreptococcales</taxon>
        <taxon>Peptostreptococcaceae</taxon>
        <taxon>Metaclostridioides</taxon>
    </lineage>
</organism>
<dbReference type="GO" id="GO:0008168">
    <property type="term" value="F:methyltransferase activity"/>
    <property type="evidence" value="ECO:0007669"/>
    <property type="project" value="UniProtKB-KW"/>
</dbReference>